<dbReference type="InterPro" id="IPR007995">
    <property type="entry name" value="DUF742"/>
</dbReference>
<accession>A0A810KWN9</accession>
<dbReference type="Pfam" id="PF05331">
    <property type="entry name" value="DUF742"/>
    <property type="match status" value="1"/>
</dbReference>
<organism evidence="1 2">
    <name type="scientific">Actinocatenispora sera</name>
    <dbReference type="NCBI Taxonomy" id="390989"/>
    <lineage>
        <taxon>Bacteria</taxon>
        <taxon>Bacillati</taxon>
        <taxon>Actinomycetota</taxon>
        <taxon>Actinomycetes</taxon>
        <taxon>Micromonosporales</taxon>
        <taxon>Micromonosporaceae</taxon>
        <taxon>Actinocatenispora</taxon>
    </lineage>
</organism>
<evidence type="ECO:0000313" key="1">
    <source>
        <dbReference type="EMBL" id="BCJ26681.1"/>
    </source>
</evidence>
<dbReference type="Proteomes" id="UP000680750">
    <property type="component" value="Chromosome"/>
</dbReference>
<gene>
    <name evidence="1" type="ORF">Asera_07890</name>
</gene>
<dbReference type="KEGG" id="aser:Asera_07890"/>
<dbReference type="AlphaFoldDB" id="A0A810KWN9"/>
<evidence type="ECO:0000313" key="2">
    <source>
        <dbReference type="Proteomes" id="UP000680750"/>
    </source>
</evidence>
<name>A0A810KWN9_9ACTN</name>
<dbReference type="EMBL" id="AP023354">
    <property type="protein sequence ID" value="BCJ26681.1"/>
    <property type="molecule type" value="Genomic_DNA"/>
</dbReference>
<sequence>MAGQNDEWVDDDAGGLVPLYAVAGRRATADISSDLNLGSMVRATTADLDPTYFEPHQVQILRLCQRWLTVAEISAIGKVPLTITKRQLADLIDRGVLALSSGTTSSAAPTRDRLVQVLDGLRAM</sequence>
<proteinExistence type="predicted"/>
<dbReference type="PANTHER" id="PTHR36221:SF1">
    <property type="entry name" value="DUF742 DOMAIN-CONTAINING PROTEIN"/>
    <property type="match status" value="1"/>
</dbReference>
<reference evidence="1" key="1">
    <citation type="submission" date="2020-08" db="EMBL/GenBank/DDBJ databases">
        <title>Whole genome shotgun sequence of Actinocatenispora sera NBRC 101916.</title>
        <authorList>
            <person name="Komaki H."/>
            <person name="Tamura T."/>
        </authorList>
    </citation>
    <scope>NUCLEOTIDE SEQUENCE</scope>
    <source>
        <strain evidence="1">NBRC 101916</strain>
    </source>
</reference>
<protein>
    <recommendedName>
        <fullName evidence="3">DUF742 domain-containing protein</fullName>
    </recommendedName>
</protein>
<dbReference type="RefSeq" id="WP_030449664.1">
    <property type="nucleotide sequence ID" value="NZ_AP023354.1"/>
</dbReference>
<dbReference type="PANTHER" id="PTHR36221">
    <property type="entry name" value="DUF742 DOMAIN-CONTAINING PROTEIN"/>
    <property type="match status" value="1"/>
</dbReference>
<keyword evidence="2" id="KW-1185">Reference proteome</keyword>
<evidence type="ECO:0008006" key="3">
    <source>
        <dbReference type="Google" id="ProtNLM"/>
    </source>
</evidence>